<dbReference type="Proteomes" id="UP001055439">
    <property type="component" value="Chromosome 5"/>
</dbReference>
<reference evidence="1" key="1">
    <citation type="submission" date="2022-05" db="EMBL/GenBank/DDBJ databases">
        <title>The Musa troglodytarum L. genome provides insights into the mechanism of non-climacteric behaviour and enrichment of carotenoids.</title>
        <authorList>
            <person name="Wang J."/>
        </authorList>
    </citation>
    <scope>NUCLEOTIDE SEQUENCE</scope>
    <source>
        <tissue evidence="1">Leaf</tissue>
    </source>
</reference>
<evidence type="ECO:0000313" key="1">
    <source>
        <dbReference type="EMBL" id="URE02338.1"/>
    </source>
</evidence>
<dbReference type="PANTHER" id="PTHR33401">
    <property type="entry name" value="LIGHT-HARVESTING COMPLEX-LIKE PROTEIN OHP2, CHLOROPLASTIC"/>
    <property type="match status" value="1"/>
</dbReference>
<evidence type="ECO:0000313" key="2">
    <source>
        <dbReference type="Proteomes" id="UP001055439"/>
    </source>
</evidence>
<dbReference type="EMBL" id="CP097507">
    <property type="protein sequence ID" value="URE02338.1"/>
    <property type="molecule type" value="Genomic_DNA"/>
</dbReference>
<sequence>MGFQLLRSDTRVSSCNCHYPLVWCSKSSVCYYPPCLPKSQWEYAQNVTTRSAPVPIALEEKRSGDKVAIERNSSEDGKVEIFLKSSLKKPREMDSEQVRKGNVKWMDLLGKELAEIKEFETEENGNMMLVEFGTSFCWKEGRSESEEPEDYTDGDTACICVIQ</sequence>
<dbReference type="PANTHER" id="PTHR33401:SF19">
    <property type="entry name" value="(RAPE) HYPOTHETICAL PROTEIN"/>
    <property type="match status" value="1"/>
</dbReference>
<gene>
    <name evidence="1" type="ORF">MUK42_21432</name>
</gene>
<proteinExistence type="predicted"/>
<dbReference type="OrthoDB" id="418412at2759"/>
<name>A0A9E7FWF2_9LILI</name>
<keyword evidence="2" id="KW-1185">Reference proteome</keyword>
<dbReference type="AlphaFoldDB" id="A0A9E7FWF2"/>
<organism evidence="1 2">
    <name type="scientific">Musa troglodytarum</name>
    <name type="common">fe'i banana</name>
    <dbReference type="NCBI Taxonomy" id="320322"/>
    <lineage>
        <taxon>Eukaryota</taxon>
        <taxon>Viridiplantae</taxon>
        <taxon>Streptophyta</taxon>
        <taxon>Embryophyta</taxon>
        <taxon>Tracheophyta</taxon>
        <taxon>Spermatophyta</taxon>
        <taxon>Magnoliopsida</taxon>
        <taxon>Liliopsida</taxon>
        <taxon>Zingiberales</taxon>
        <taxon>Musaceae</taxon>
        <taxon>Musa</taxon>
    </lineage>
</organism>
<accession>A0A9E7FWF2</accession>
<protein>
    <submittedName>
        <fullName evidence="1">Galactose-1-phosphate uridyl</fullName>
    </submittedName>
</protein>